<comment type="caution">
    <text evidence="3">The sequence shown here is derived from an EMBL/GenBank/DDBJ whole genome shotgun (WGS) entry which is preliminary data.</text>
</comment>
<dbReference type="InterPro" id="IPR005674">
    <property type="entry name" value="CocE/Ser_esterase"/>
</dbReference>
<dbReference type="Proteomes" id="UP001174909">
    <property type="component" value="Unassembled WGS sequence"/>
</dbReference>
<dbReference type="InterPro" id="IPR000383">
    <property type="entry name" value="Xaa-Pro-like_dom"/>
</dbReference>
<evidence type="ECO:0000256" key="1">
    <source>
        <dbReference type="ARBA" id="ARBA00022801"/>
    </source>
</evidence>
<dbReference type="SMART" id="SM00939">
    <property type="entry name" value="PepX_C"/>
    <property type="match status" value="1"/>
</dbReference>
<organism evidence="3 4">
    <name type="scientific">Geodia barretti</name>
    <name type="common">Barrett's horny sponge</name>
    <dbReference type="NCBI Taxonomy" id="519541"/>
    <lineage>
        <taxon>Eukaryota</taxon>
        <taxon>Metazoa</taxon>
        <taxon>Porifera</taxon>
        <taxon>Demospongiae</taxon>
        <taxon>Heteroscleromorpha</taxon>
        <taxon>Tetractinellida</taxon>
        <taxon>Astrophorina</taxon>
        <taxon>Geodiidae</taxon>
        <taxon>Geodia</taxon>
    </lineage>
</organism>
<evidence type="ECO:0000313" key="4">
    <source>
        <dbReference type="Proteomes" id="UP001174909"/>
    </source>
</evidence>
<dbReference type="GO" id="GO:0008239">
    <property type="term" value="F:dipeptidyl-peptidase activity"/>
    <property type="evidence" value="ECO:0007669"/>
    <property type="project" value="InterPro"/>
</dbReference>
<dbReference type="SUPFAM" id="SSF49785">
    <property type="entry name" value="Galactose-binding domain-like"/>
    <property type="match status" value="1"/>
</dbReference>
<accession>A0AA35RJ81</accession>
<dbReference type="InterPro" id="IPR029058">
    <property type="entry name" value="AB_hydrolase_fold"/>
</dbReference>
<dbReference type="Pfam" id="PF02129">
    <property type="entry name" value="Peptidase_S15"/>
    <property type="match status" value="1"/>
</dbReference>
<dbReference type="Pfam" id="PF08530">
    <property type="entry name" value="PepX_C"/>
    <property type="match status" value="1"/>
</dbReference>
<name>A0AA35RJ81_GEOBA</name>
<dbReference type="Gene3D" id="1.10.3020.10">
    <property type="entry name" value="alpha-amino acid ester hydrolase ( Helical cap domain)"/>
    <property type="match status" value="1"/>
</dbReference>
<keyword evidence="1" id="KW-0378">Hydrolase</keyword>
<evidence type="ECO:0000313" key="3">
    <source>
        <dbReference type="EMBL" id="CAI8011102.1"/>
    </source>
</evidence>
<dbReference type="Gene3D" id="2.60.120.260">
    <property type="entry name" value="Galactose-binding domain-like"/>
    <property type="match status" value="1"/>
</dbReference>
<dbReference type="AlphaFoldDB" id="A0AA35RJ81"/>
<reference evidence="3" key="1">
    <citation type="submission" date="2023-03" db="EMBL/GenBank/DDBJ databases">
        <authorList>
            <person name="Steffen K."/>
            <person name="Cardenas P."/>
        </authorList>
    </citation>
    <scope>NUCLEOTIDE SEQUENCE</scope>
</reference>
<dbReference type="Gene3D" id="3.40.50.1820">
    <property type="entry name" value="alpha/beta hydrolase"/>
    <property type="match status" value="1"/>
</dbReference>
<evidence type="ECO:0000259" key="2">
    <source>
        <dbReference type="SMART" id="SM00939"/>
    </source>
</evidence>
<dbReference type="InterPro" id="IPR008979">
    <property type="entry name" value="Galactose-bd-like_sf"/>
</dbReference>
<dbReference type="SUPFAM" id="SSF53474">
    <property type="entry name" value="alpha/beta-Hydrolases"/>
    <property type="match status" value="1"/>
</dbReference>
<dbReference type="NCBIfam" id="TIGR00976">
    <property type="entry name" value="CocE_NonD"/>
    <property type="match status" value="1"/>
</dbReference>
<proteinExistence type="predicted"/>
<feature type="domain" description="Xaa-Pro dipeptidyl-peptidase C-terminal" evidence="2">
    <location>
        <begin position="263"/>
        <end position="434"/>
    </location>
</feature>
<dbReference type="InterPro" id="IPR013736">
    <property type="entry name" value="Xaa-Pro_dipept_C"/>
</dbReference>
<dbReference type="EMBL" id="CASHTH010001080">
    <property type="protein sequence ID" value="CAI8011102.1"/>
    <property type="molecule type" value="Genomic_DNA"/>
</dbReference>
<keyword evidence="4" id="KW-1185">Reference proteome</keyword>
<protein>
    <submittedName>
        <fullName evidence="3">Cocaine esterase</fullName>
    </submittedName>
</protein>
<sequence>MGSFFAKHGYLSVVQDCRGRFKSGGRFFPFRDEPQDGYDTVVWLANHPSCNGKVGMYGCSHMAWVQFHAATQNPPGLATIIPYEGPINAYHYSMRAGGALHLGLLKWILETATTSQEAQQNPAIAEAVRTMSSGQNFLNWASRIPWKRGQTPLSIASKYEDAAFQLYFENYDYTDFWRQPGFAMDEYFECFPEIPILWVVGWYDWYPRTIIDGYQKMVKMQRENQYLLVGPWTHNNFNSLCGDVNFGTGGSIHNYDDFLNLELAWFDRWLKDDQNADTGTPVKVFTMGGGDGRRDNNGRLKHSGEWHYGDIWPPKGIQPTPFYLHSDGALSQDRPSQESAWTTYTYDPRNTFPAMAAVSFPTDQPPREGSPGWAHAIRLIWKPLPGHGIPGMPIASRPDVLVFQTQPLSEKVRIAGNIKVILWVSSDRPTPTFS</sequence>
<gene>
    <name evidence="3" type="ORF">GBAR_LOCUS7227</name>
</gene>